<keyword evidence="1" id="KW-0812">Transmembrane</keyword>
<proteinExistence type="predicted"/>
<dbReference type="Pfam" id="PF11188">
    <property type="entry name" value="DUF2975"/>
    <property type="match status" value="1"/>
</dbReference>
<feature type="transmembrane region" description="Helical" evidence="1">
    <location>
        <begin position="88"/>
        <end position="110"/>
    </location>
</feature>
<evidence type="ECO:0000313" key="3">
    <source>
        <dbReference type="Proteomes" id="UP000051006"/>
    </source>
</evidence>
<organism evidence="2 3">
    <name type="scientific">Companilactobacillus kimchiensis</name>
    <dbReference type="NCBI Taxonomy" id="993692"/>
    <lineage>
        <taxon>Bacteria</taxon>
        <taxon>Bacillati</taxon>
        <taxon>Bacillota</taxon>
        <taxon>Bacilli</taxon>
        <taxon>Lactobacillales</taxon>
        <taxon>Lactobacillaceae</taxon>
        <taxon>Companilactobacillus</taxon>
    </lineage>
</organism>
<dbReference type="AlphaFoldDB" id="A0A0R2LF20"/>
<keyword evidence="1" id="KW-0472">Membrane</keyword>
<evidence type="ECO:0000256" key="1">
    <source>
        <dbReference type="SAM" id="Phobius"/>
    </source>
</evidence>
<feature type="transmembrane region" description="Helical" evidence="1">
    <location>
        <begin position="48"/>
        <end position="68"/>
    </location>
</feature>
<dbReference type="Proteomes" id="UP000051006">
    <property type="component" value="Unassembled WGS sequence"/>
</dbReference>
<evidence type="ECO:0000313" key="2">
    <source>
        <dbReference type="EMBL" id="KRN96756.1"/>
    </source>
</evidence>
<dbReference type="STRING" id="993692.IV57_GL001767"/>
<protein>
    <recommendedName>
        <fullName evidence="4">DUF2975 domain-containing protein</fullName>
    </recommendedName>
</protein>
<keyword evidence="1" id="KW-1133">Transmembrane helix</keyword>
<evidence type="ECO:0008006" key="4">
    <source>
        <dbReference type="Google" id="ProtNLM"/>
    </source>
</evidence>
<dbReference type="EMBL" id="JQCF01000038">
    <property type="protein sequence ID" value="KRN96756.1"/>
    <property type="molecule type" value="Genomic_DNA"/>
</dbReference>
<accession>A0A0R2LF20</accession>
<reference evidence="2 3" key="1">
    <citation type="journal article" date="2015" name="Genome Announc.">
        <title>Expanding the biotechnology potential of lactobacilli through comparative genomics of 213 strains and associated genera.</title>
        <authorList>
            <person name="Sun Z."/>
            <person name="Harris H.M."/>
            <person name="McCann A."/>
            <person name="Guo C."/>
            <person name="Argimon S."/>
            <person name="Zhang W."/>
            <person name="Yang X."/>
            <person name="Jeffery I.B."/>
            <person name="Cooney J.C."/>
            <person name="Kagawa T.F."/>
            <person name="Liu W."/>
            <person name="Song Y."/>
            <person name="Salvetti E."/>
            <person name="Wrobel A."/>
            <person name="Rasinkangas P."/>
            <person name="Parkhill J."/>
            <person name="Rea M.C."/>
            <person name="O'Sullivan O."/>
            <person name="Ritari J."/>
            <person name="Douillard F.P."/>
            <person name="Paul Ross R."/>
            <person name="Yang R."/>
            <person name="Briner A.E."/>
            <person name="Felis G.E."/>
            <person name="de Vos W.M."/>
            <person name="Barrangou R."/>
            <person name="Klaenhammer T.R."/>
            <person name="Caufield P.W."/>
            <person name="Cui Y."/>
            <person name="Zhang H."/>
            <person name="O'Toole P.W."/>
        </authorList>
    </citation>
    <scope>NUCLEOTIDE SEQUENCE [LARGE SCALE GENOMIC DNA]</scope>
    <source>
        <strain evidence="2 3">DSM 24716</strain>
    </source>
</reference>
<sequence>MQIKTTLLKIVTGLIDCFILLFGFMLTVGLISSYHEHSIFSLQISTSISLYLACLVILTISYYFYRIFHLMDKHDFFSDISLHFVKMVHYLFILLFIVLLGILPFIYYSADHSDSPGVMLIALAFIFVPLAIAAFISVMEKILGNAIQFKKENDLTI</sequence>
<feature type="transmembrane region" description="Helical" evidence="1">
    <location>
        <begin position="7"/>
        <end position="28"/>
    </location>
</feature>
<dbReference type="PATRIC" id="fig|993692.3.peg.1795"/>
<feature type="transmembrane region" description="Helical" evidence="1">
    <location>
        <begin position="116"/>
        <end position="138"/>
    </location>
</feature>
<dbReference type="InterPro" id="IPR021354">
    <property type="entry name" value="DUF2975"/>
</dbReference>
<dbReference type="OrthoDB" id="2296205at2"/>
<gene>
    <name evidence="2" type="ORF">IV57_GL001767</name>
</gene>
<keyword evidence="3" id="KW-1185">Reference proteome</keyword>
<dbReference type="RefSeq" id="WP_057881779.1">
    <property type="nucleotide sequence ID" value="NZ_JQCF01000038.1"/>
</dbReference>
<name>A0A0R2LF20_9LACO</name>
<comment type="caution">
    <text evidence="2">The sequence shown here is derived from an EMBL/GenBank/DDBJ whole genome shotgun (WGS) entry which is preliminary data.</text>
</comment>